<dbReference type="InterPro" id="IPR018294">
    <property type="entry name" value="ISPD_synthase_CS"/>
</dbReference>
<comment type="pathway">
    <text evidence="1">Isoprenoid biosynthesis; isopentenyl diphosphate biosynthesis via DXP pathway; isopentenyl diphosphate from 1-deoxy-D-xylulose 5-phosphate: step 2/6.</text>
</comment>
<evidence type="ECO:0000313" key="7">
    <source>
        <dbReference type="EMBL" id="CAB4688352.1"/>
    </source>
</evidence>
<evidence type="ECO:0000256" key="2">
    <source>
        <dbReference type="ARBA" id="ARBA00009789"/>
    </source>
</evidence>
<dbReference type="CDD" id="cd02516">
    <property type="entry name" value="CDP-ME_synthetase"/>
    <property type="match status" value="1"/>
</dbReference>
<reference evidence="7" key="1">
    <citation type="submission" date="2020-05" db="EMBL/GenBank/DDBJ databases">
        <authorList>
            <person name="Chiriac C."/>
            <person name="Salcher M."/>
            <person name="Ghai R."/>
            <person name="Kavagutti S V."/>
        </authorList>
    </citation>
    <scope>NUCLEOTIDE SEQUENCE</scope>
</reference>
<dbReference type="InterPro" id="IPR029044">
    <property type="entry name" value="Nucleotide-diphossugar_trans"/>
</dbReference>
<evidence type="ECO:0000256" key="3">
    <source>
        <dbReference type="ARBA" id="ARBA00012526"/>
    </source>
</evidence>
<dbReference type="PROSITE" id="PS01295">
    <property type="entry name" value="ISPD"/>
    <property type="match status" value="1"/>
</dbReference>
<dbReference type="EC" id="2.7.7.60" evidence="3"/>
<organism evidence="7">
    <name type="scientific">freshwater metagenome</name>
    <dbReference type="NCBI Taxonomy" id="449393"/>
    <lineage>
        <taxon>unclassified sequences</taxon>
        <taxon>metagenomes</taxon>
        <taxon>ecological metagenomes</taxon>
    </lineage>
</organism>
<dbReference type="NCBIfam" id="TIGR00453">
    <property type="entry name" value="ispD"/>
    <property type="match status" value="1"/>
</dbReference>
<accession>A0A6J6NQU4</accession>
<dbReference type="PANTHER" id="PTHR32125">
    <property type="entry name" value="2-C-METHYL-D-ERYTHRITOL 4-PHOSPHATE CYTIDYLYLTRANSFERASE, CHLOROPLASTIC"/>
    <property type="match status" value="1"/>
</dbReference>
<dbReference type="UniPathway" id="UPA00056">
    <property type="reaction ID" value="UER00093"/>
</dbReference>
<evidence type="ECO:0000256" key="6">
    <source>
        <dbReference type="ARBA" id="ARBA00023229"/>
    </source>
</evidence>
<dbReference type="PANTHER" id="PTHR32125:SF4">
    <property type="entry name" value="2-C-METHYL-D-ERYTHRITOL 4-PHOSPHATE CYTIDYLYLTRANSFERASE, CHLOROPLASTIC"/>
    <property type="match status" value="1"/>
</dbReference>
<protein>
    <recommendedName>
        <fullName evidence="3">2-C-methyl-D-erythritol 4-phosphate cytidylyltransferase</fullName>
        <ecNumber evidence="3">2.7.7.60</ecNumber>
    </recommendedName>
</protein>
<proteinExistence type="inferred from homology"/>
<keyword evidence="4" id="KW-0808">Transferase</keyword>
<dbReference type="InterPro" id="IPR001228">
    <property type="entry name" value="IspD"/>
</dbReference>
<sequence length="221" mass="22911">MLVAAGRGERLGGDRPKAFAPLAGLPLLAEPLRRLDEEPLVDAIVVVCPPEWEEQSILVAEDLGASKVSSCVPGGESRSDSVRIGLAEVPEDAAVVLVHDAARPLLPEGVVQRLLDALLQGYDGAVPGLPVVDTMKRVVGDVVTETLPRAELVAVQTPQAFVAPVLRRALGATGEQTDCAAFVEAAGGRVTIVAGDERLLKVTGPADLARAAALLAAERGE</sequence>
<evidence type="ECO:0000256" key="4">
    <source>
        <dbReference type="ARBA" id="ARBA00022679"/>
    </source>
</evidence>
<dbReference type="Pfam" id="PF01128">
    <property type="entry name" value="IspD"/>
    <property type="match status" value="1"/>
</dbReference>
<dbReference type="Gene3D" id="3.90.550.10">
    <property type="entry name" value="Spore Coat Polysaccharide Biosynthesis Protein SpsA, Chain A"/>
    <property type="match status" value="1"/>
</dbReference>
<evidence type="ECO:0000256" key="1">
    <source>
        <dbReference type="ARBA" id="ARBA00004787"/>
    </source>
</evidence>
<dbReference type="AlphaFoldDB" id="A0A6J6NQU4"/>
<keyword evidence="5" id="KW-0548">Nucleotidyltransferase</keyword>
<dbReference type="EMBL" id="CAEZXP010000001">
    <property type="protein sequence ID" value="CAB4688352.1"/>
    <property type="molecule type" value="Genomic_DNA"/>
</dbReference>
<keyword evidence="6" id="KW-0414">Isoprene biosynthesis</keyword>
<evidence type="ECO:0000256" key="5">
    <source>
        <dbReference type="ARBA" id="ARBA00022695"/>
    </source>
</evidence>
<dbReference type="InterPro" id="IPR034683">
    <property type="entry name" value="IspD/TarI"/>
</dbReference>
<dbReference type="GO" id="GO:0050518">
    <property type="term" value="F:2-C-methyl-D-erythritol 4-phosphate cytidylyltransferase activity"/>
    <property type="evidence" value="ECO:0007669"/>
    <property type="project" value="UniProtKB-EC"/>
</dbReference>
<gene>
    <name evidence="7" type="ORF">UFOPK2399_00519</name>
</gene>
<dbReference type="InterPro" id="IPR050088">
    <property type="entry name" value="IspD/TarI_cytidylyltransf_bact"/>
</dbReference>
<dbReference type="GO" id="GO:0019288">
    <property type="term" value="P:isopentenyl diphosphate biosynthetic process, methylerythritol 4-phosphate pathway"/>
    <property type="evidence" value="ECO:0007669"/>
    <property type="project" value="UniProtKB-UniPathway"/>
</dbReference>
<comment type="similarity">
    <text evidence="2">Belongs to the IspD/TarI cytidylyltransferase family. IspD subfamily.</text>
</comment>
<dbReference type="SUPFAM" id="SSF53448">
    <property type="entry name" value="Nucleotide-diphospho-sugar transferases"/>
    <property type="match status" value="1"/>
</dbReference>
<name>A0A6J6NQU4_9ZZZZ</name>
<dbReference type="HAMAP" id="MF_00108">
    <property type="entry name" value="IspD"/>
    <property type="match status" value="1"/>
</dbReference>
<dbReference type="FunFam" id="3.90.550.10:FF:000003">
    <property type="entry name" value="2-C-methyl-D-erythritol 4-phosphate cytidylyltransferase"/>
    <property type="match status" value="1"/>
</dbReference>